<proteinExistence type="predicted"/>
<evidence type="ECO:0000313" key="1">
    <source>
        <dbReference type="EMBL" id="DBA55601.1"/>
    </source>
</evidence>
<accession>A0AAT9J8N5</accession>
<organism evidence="1">
    <name type="scientific">Porphyromonas phage phage020a_SJD2</name>
    <dbReference type="NCBI Taxonomy" id="3154110"/>
    <lineage>
        <taxon>Viruses</taxon>
        <taxon>Duplodnaviria</taxon>
        <taxon>Heunggongvirae</taxon>
        <taxon>Uroviricota</taxon>
        <taxon>Caudoviricetes</taxon>
        <taxon>Nixviridae</taxon>
        <taxon>Schifferlevirus</taxon>
        <taxon>Schifferlevirus pging00N</taxon>
    </lineage>
</organism>
<reference evidence="1" key="2">
    <citation type="submission" date="2024-05" db="EMBL/GenBank/DDBJ databases">
        <authorList>
            <person name="Matrishin C.B."/>
            <person name="Kauffman K.M."/>
        </authorList>
    </citation>
    <scope>NUCLEOTIDE SEQUENCE</scope>
</reference>
<sequence length="30" mass="3369">MLSPLSFRMGAFLWTFAPYQQGIYGTEAKG</sequence>
<protein>
    <submittedName>
        <fullName evidence="1">Uncharacterized protein</fullName>
    </submittedName>
</protein>
<dbReference type="EMBL" id="BK068101">
    <property type="protein sequence ID" value="DBA55601.1"/>
    <property type="molecule type" value="Genomic_DNA"/>
</dbReference>
<name>A0AAT9J8N5_9CAUD</name>
<reference evidence="1" key="1">
    <citation type="journal article" date="2023" name="Microbiome">
        <title>Phages are unrecognized players in the ecology of the oral pathogen Porphyromonas gingivalis.</title>
        <authorList>
            <person name="Matrishin C.B."/>
            <person name="Haase E.M."/>
            <person name="Dewhirst F.E."/>
            <person name="Mark Welch J.L."/>
            <person name="Miranda-Sanchez F."/>
            <person name="Chen T."/>
            <person name="MacFarland D.C."/>
            <person name="Kauffman K.M."/>
        </authorList>
    </citation>
    <scope>NUCLEOTIDE SEQUENCE</scope>
</reference>